<protein>
    <submittedName>
        <fullName evidence="11">C4-dicarboxylate ABC transporter permease</fullName>
    </submittedName>
</protein>
<reference evidence="11" key="2">
    <citation type="journal article" date="2018" name="Sci. Data">
        <title>The reconstruction of 2,631 draft metagenome-assembled genomes from the global oceans.</title>
        <authorList>
            <person name="Tully B.J."/>
            <person name="Graham E.D."/>
            <person name="Heidelberg J.F."/>
        </authorList>
    </citation>
    <scope>NUCLEOTIDE SEQUENCE</scope>
    <source>
        <strain evidence="11">MED745</strain>
    </source>
</reference>
<keyword evidence="5 9" id="KW-0812">Transmembrane</keyword>
<keyword evidence="6 9" id="KW-1133">Transmembrane helix</keyword>
<dbReference type="EMBL" id="NZEX01000074">
    <property type="protein sequence ID" value="MAH63060.1"/>
    <property type="molecule type" value="Genomic_DNA"/>
</dbReference>
<dbReference type="PANTHER" id="PTHR35011:SF2">
    <property type="entry name" value="2,3-DIKETO-L-GULONATE TRAP TRANSPORTER SMALL PERMEASE PROTEIN YIAM"/>
    <property type="match status" value="1"/>
</dbReference>
<comment type="caution">
    <text evidence="11">The sequence shown here is derived from an EMBL/GenBank/DDBJ whole genome shotgun (WGS) entry which is preliminary data.</text>
</comment>
<reference evidence="13" key="1">
    <citation type="submission" date="2017-09" db="EMBL/GenBank/DDBJ databases">
        <title>The Reconstruction of 2,631 Draft Metagenome-Assembled Genomes from the Global Oceans.</title>
        <authorList>
            <person name="Tully B.J."/>
            <person name="Graham E.D."/>
            <person name="Heidelberg J.F."/>
        </authorList>
    </citation>
    <scope>NUCLEOTIDE SEQUENCE [LARGE SCALE GENOMIC DNA]</scope>
</reference>
<evidence type="ECO:0000313" key="11">
    <source>
        <dbReference type="EMBL" id="MAH63060.1"/>
    </source>
</evidence>
<keyword evidence="2" id="KW-0813">Transport</keyword>
<dbReference type="InterPro" id="IPR055348">
    <property type="entry name" value="DctQ"/>
</dbReference>
<dbReference type="Pfam" id="PF04290">
    <property type="entry name" value="DctQ"/>
    <property type="match status" value="1"/>
</dbReference>
<proteinExistence type="inferred from homology"/>
<dbReference type="AlphaFoldDB" id="A0A2D6YIR7"/>
<evidence type="ECO:0000256" key="6">
    <source>
        <dbReference type="ARBA" id="ARBA00022989"/>
    </source>
</evidence>
<evidence type="ECO:0000256" key="9">
    <source>
        <dbReference type="SAM" id="Phobius"/>
    </source>
</evidence>
<evidence type="ECO:0000256" key="2">
    <source>
        <dbReference type="ARBA" id="ARBA00022448"/>
    </source>
</evidence>
<feature type="transmembrane region" description="Helical" evidence="9">
    <location>
        <begin position="42"/>
        <end position="63"/>
    </location>
</feature>
<name>A0A2D6YIR7_9DELT</name>
<dbReference type="GO" id="GO:0015740">
    <property type="term" value="P:C4-dicarboxylate transport"/>
    <property type="evidence" value="ECO:0007669"/>
    <property type="project" value="TreeGrafter"/>
</dbReference>
<dbReference type="Proteomes" id="UP000226525">
    <property type="component" value="Unassembled WGS sequence"/>
</dbReference>
<feature type="transmembrane region" description="Helical" evidence="9">
    <location>
        <begin position="84"/>
        <end position="106"/>
    </location>
</feature>
<dbReference type="GO" id="GO:0005886">
    <property type="term" value="C:plasma membrane"/>
    <property type="evidence" value="ECO:0007669"/>
    <property type="project" value="UniProtKB-SubCell"/>
</dbReference>
<keyword evidence="3" id="KW-1003">Cell membrane</keyword>
<gene>
    <name evidence="11" type="ORF">CMN54_06370</name>
    <name evidence="12" type="ORF">CMN54_10050</name>
</gene>
<evidence type="ECO:0000313" key="12">
    <source>
        <dbReference type="EMBL" id="MAH63768.1"/>
    </source>
</evidence>
<comment type="similarity">
    <text evidence="8">Belongs to the TRAP transporter small permease family.</text>
</comment>
<evidence type="ECO:0000256" key="7">
    <source>
        <dbReference type="ARBA" id="ARBA00023136"/>
    </source>
</evidence>
<evidence type="ECO:0000256" key="3">
    <source>
        <dbReference type="ARBA" id="ARBA00022475"/>
    </source>
</evidence>
<sequence>MPFLRWLKIGADSVAVLFLAAMFCSFMLQIIFRYLFNHPLSWTLEACLITWLWTVFWGCGLLLRDQDHVRFDILYLAAPHKLRRLMAGLAAVIFLVAYAVSLPATADYIEFMKIESSSSLKIRLDYIFGIYLLFVLGVLGRYFWRLVQIIRDQDFETGISHSAEHYSE</sequence>
<evidence type="ECO:0000256" key="5">
    <source>
        <dbReference type="ARBA" id="ARBA00022692"/>
    </source>
</evidence>
<feature type="domain" description="Tripartite ATP-independent periplasmic transporters DctQ component" evidence="10">
    <location>
        <begin position="22"/>
        <end position="148"/>
    </location>
</feature>
<evidence type="ECO:0000259" key="10">
    <source>
        <dbReference type="Pfam" id="PF04290"/>
    </source>
</evidence>
<dbReference type="InterPro" id="IPR007387">
    <property type="entry name" value="TRAP_DctQ"/>
</dbReference>
<evidence type="ECO:0000256" key="1">
    <source>
        <dbReference type="ARBA" id="ARBA00004429"/>
    </source>
</evidence>
<accession>A0A2D6YIR7</accession>
<organism evidence="11 13">
    <name type="scientific">SAR324 cluster bacterium</name>
    <dbReference type="NCBI Taxonomy" id="2024889"/>
    <lineage>
        <taxon>Bacteria</taxon>
        <taxon>Deltaproteobacteria</taxon>
        <taxon>SAR324 cluster</taxon>
    </lineage>
</organism>
<keyword evidence="4" id="KW-0997">Cell inner membrane</keyword>
<evidence type="ECO:0000256" key="8">
    <source>
        <dbReference type="ARBA" id="ARBA00038436"/>
    </source>
</evidence>
<comment type="subcellular location">
    <subcellularLocation>
        <location evidence="1">Cell inner membrane</location>
        <topology evidence="1">Multi-pass membrane protein</topology>
    </subcellularLocation>
</comment>
<dbReference type="PANTHER" id="PTHR35011">
    <property type="entry name" value="2,3-DIKETO-L-GULONATE TRAP TRANSPORTER SMALL PERMEASE PROTEIN YIAM"/>
    <property type="match status" value="1"/>
</dbReference>
<feature type="transmembrane region" description="Helical" evidence="9">
    <location>
        <begin position="12"/>
        <end position="36"/>
    </location>
</feature>
<feature type="transmembrane region" description="Helical" evidence="9">
    <location>
        <begin position="126"/>
        <end position="144"/>
    </location>
</feature>
<dbReference type="GO" id="GO:0022857">
    <property type="term" value="F:transmembrane transporter activity"/>
    <property type="evidence" value="ECO:0007669"/>
    <property type="project" value="TreeGrafter"/>
</dbReference>
<dbReference type="EMBL" id="NZEX01000113">
    <property type="protein sequence ID" value="MAH63768.1"/>
    <property type="molecule type" value="Genomic_DNA"/>
</dbReference>
<evidence type="ECO:0000256" key="4">
    <source>
        <dbReference type="ARBA" id="ARBA00022519"/>
    </source>
</evidence>
<keyword evidence="7 9" id="KW-0472">Membrane</keyword>
<evidence type="ECO:0000313" key="13">
    <source>
        <dbReference type="Proteomes" id="UP000226525"/>
    </source>
</evidence>